<accession>A0A6C0J7M8</accession>
<dbReference type="AlphaFoldDB" id="A0A6C0J7M8"/>
<protein>
    <submittedName>
        <fullName evidence="1">Uncharacterized protein</fullName>
    </submittedName>
</protein>
<evidence type="ECO:0000313" key="1">
    <source>
        <dbReference type="EMBL" id="QHU01659.1"/>
    </source>
</evidence>
<reference evidence="1" key="1">
    <citation type="journal article" date="2020" name="Nature">
        <title>Giant virus diversity and host interactions through global metagenomics.</title>
        <authorList>
            <person name="Schulz F."/>
            <person name="Roux S."/>
            <person name="Paez-Espino D."/>
            <person name="Jungbluth S."/>
            <person name="Walsh D.A."/>
            <person name="Denef V.J."/>
            <person name="McMahon K.D."/>
            <person name="Konstantinidis K.T."/>
            <person name="Eloe-Fadrosh E.A."/>
            <person name="Kyrpides N.C."/>
            <person name="Woyke T."/>
        </authorList>
    </citation>
    <scope>NUCLEOTIDE SEQUENCE</scope>
    <source>
        <strain evidence="1">GVMAG-M-3300025874-2</strain>
    </source>
</reference>
<organism evidence="1">
    <name type="scientific">viral metagenome</name>
    <dbReference type="NCBI Taxonomy" id="1070528"/>
    <lineage>
        <taxon>unclassified sequences</taxon>
        <taxon>metagenomes</taxon>
        <taxon>organismal metagenomes</taxon>
    </lineage>
</organism>
<name>A0A6C0J7M8_9ZZZZ</name>
<dbReference type="EMBL" id="MN740346">
    <property type="protein sequence ID" value="QHU01659.1"/>
    <property type="molecule type" value="Genomic_DNA"/>
</dbReference>
<sequence>MIKYIIILLILIILLYTLQTKEQFYNLNYLKQKYILDNINIGYFVDKHSENDDSKIVKFLAKNLIKTNLLVYTTPVKYTNIKQLIDAVINKANLTDYMIIDDIVINNKYLNNSENVNYSDLRYITPIEVKCIFPLVNITSRIGSMYDVKRIGILEGNDRNRYVAENFSYIIRYKTLAKMEIIIYKDFNSLINGLNKNNIDVALYLNYEKNEIIKNMFMRNKNINIGILNNDLNYDLINTVFKCYNQQPFELRNVKNYLPRKIKENYYTQYLSNINIFTFQISLFTNMNTKKKTIYNIKKYFYYRETKNTSKFSNFSNYFLNHIGVNNFLKETGIISYNKDPLCTNIKGECTPKLLNIVRNQIF</sequence>
<proteinExistence type="predicted"/>